<protein>
    <recommendedName>
        <fullName evidence="3">RNA-binding protein Hfq</fullName>
    </recommendedName>
</protein>
<dbReference type="SUPFAM" id="SSF50182">
    <property type="entry name" value="Sm-like ribonucleoproteins"/>
    <property type="match status" value="1"/>
</dbReference>
<dbReference type="AlphaFoldDB" id="A0A285U8N8"/>
<reference evidence="5" key="1">
    <citation type="submission" date="2017-08" db="EMBL/GenBank/DDBJ databases">
        <authorList>
            <person name="Varghese N."/>
            <person name="Submissions S."/>
        </authorList>
    </citation>
    <scope>NUCLEOTIDE SEQUENCE [LARGE SCALE GENOMIC DNA]</scope>
    <source>
        <strain evidence="5">DSM 23173</strain>
    </source>
</reference>
<dbReference type="Gene3D" id="2.30.30.100">
    <property type="match status" value="1"/>
</dbReference>
<dbReference type="Pfam" id="PF17209">
    <property type="entry name" value="Hfq"/>
    <property type="match status" value="1"/>
</dbReference>
<dbReference type="CDD" id="cd01716">
    <property type="entry name" value="Hfq"/>
    <property type="match status" value="1"/>
</dbReference>
<dbReference type="NCBIfam" id="TIGR02383">
    <property type="entry name" value="Hfq"/>
    <property type="match status" value="1"/>
</dbReference>
<proteinExistence type="inferred from homology"/>
<dbReference type="PANTHER" id="PTHR34772:SF1">
    <property type="entry name" value="RNA-BINDING PROTEIN HFQ"/>
    <property type="match status" value="1"/>
</dbReference>
<evidence type="ECO:0000256" key="3">
    <source>
        <dbReference type="HAMAP-Rule" id="MF_00436"/>
    </source>
</evidence>
<name>A0A285U8N8_9STAP</name>
<dbReference type="PANTHER" id="PTHR34772">
    <property type="entry name" value="RNA-BINDING PROTEIN HFQ"/>
    <property type="match status" value="1"/>
</dbReference>
<dbReference type="InterPro" id="IPR010920">
    <property type="entry name" value="LSM_dom_sf"/>
</dbReference>
<evidence type="ECO:0000313" key="4">
    <source>
        <dbReference type="EMBL" id="SOC38103.1"/>
    </source>
</evidence>
<sequence length="71" mass="8230">MKKGYETMNSVNLQDEFLNEIKDQDLEVTVILQNGFQMKGKIKDFDKYVIKVESGGKSHMIYKHAISTFVK</sequence>
<accession>A0A285U8N8</accession>
<comment type="similarity">
    <text evidence="3">Belongs to the Hfq family.</text>
</comment>
<dbReference type="GO" id="GO:0043487">
    <property type="term" value="P:regulation of RNA stability"/>
    <property type="evidence" value="ECO:0007669"/>
    <property type="project" value="TreeGrafter"/>
</dbReference>
<gene>
    <name evidence="3" type="primary">hfq</name>
    <name evidence="4" type="ORF">SAMN05878391_0300</name>
</gene>
<dbReference type="GO" id="GO:0003723">
    <property type="term" value="F:RNA binding"/>
    <property type="evidence" value="ECO:0007669"/>
    <property type="project" value="UniProtKB-UniRule"/>
</dbReference>
<organism evidence="4 5">
    <name type="scientific">Salinicoccus kekensis</name>
    <dbReference type="NCBI Taxonomy" id="714307"/>
    <lineage>
        <taxon>Bacteria</taxon>
        <taxon>Bacillati</taxon>
        <taxon>Bacillota</taxon>
        <taxon>Bacilli</taxon>
        <taxon>Bacillales</taxon>
        <taxon>Staphylococcaceae</taxon>
        <taxon>Salinicoccus</taxon>
    </lineage>
</organism>
<dbReference type="Proteomes" id="UP000219412">
    <property type="component" value="Unassembled WGS sequence"/>
</dbReference>
<keyword evidence="1 3" id="KW-0694">RNA-binding</keyword>
<dbReference type="GO" id="GO:0005829">
    <property type="term" value="C:cytosol"/>
    <property type="evidence" value="ECO:0007669"/>
    <property type="project" value="TreeGrafter"/>
</dbReference>
<dbReference type="InterPro" id="IPR005001">
    <property type="entry name" value="Hfq"/>
</dbReference>
<comment type="function">
    <text evidence="3">RNA chaperone that binds small regulatory RNA (sRNAs) and mRNAs to facilitate mRNA translational regulation in response to envelope stress, environmental stress and changes in metabolite concentrations. Also binds with high specificity to tRNAs.</text>
</comment>
<dbReference type="EMBL" id="OBQF01000001">
    <property type="protein sequence ID" value="SOC38103.1"/>
    <property type="molecule type" value="Genomic_DNA"/>
</dbReference>
<keyword evidence="5" id="KW-1185">Reference proteome</keyword>
<evidence type="ECO:0000313" key="5">
    <source>
        <dbReference type="Proteomes" id="UP000219412"/>
    </source>
</evidence>
<keyword evidence="2 3" id="KW-0346">Stress response</keyword>
<dbReference type="GO" id="GO:0006355">
    <property type="term" value="P:regulation of DNA-templated transcription"/>
    <property type="evidence" value="ECO:0007669"/>
    <property type="project" value="InterPro"/>
</dbReference>
<comment type="subunit">
    <text evidence="3">Homohexamer.</text>
</comment>
<evidence type="ECO:0000256" key="1">
    <source>
        <dbReference type="ARBA" id="ARBA00022884"/>
    </source>
</evidence>
<dbReference type="GO" id="GO:0045974">
    <property type="term" value="P:regulation of translation, ncRNA-mediated"/>
    <property type="evidence" value="ECO:0007669"/>
    <property type="project" value="TreeGrafter"/>
</dbReference>
<evidence type="ECO:0000256" key="2">
    <source>
        <dbReference type="ARBA" id="ARBA00023016"/>
    </source>
</evidence>
<dbReference type="HAMAP" id="MF_00436">
    <property type="entry name" value="Hfq"/>
    <property type="match status" value="1"/>
</dbReference>